<evidence type="ECO:0000313" key="2">
    <source>
        <dbReference type="Proteomes" id="UP001320245"/>
    </source>
</evidence>
<dbReference type="Proteomes" id="UP001320245">
    <property type="component" value="Unassembled WGS sequence"/>
</dbReference>
<sequence length="153" mass="17154">MTSPLETMGDIRETKAERDPIVNVDVNGDLILDVGGAEEMQCFKVCSRTLSRAPKVFKTMLRGQSPKSSTGKKRAVSLLELPEDDPRILATLLYIIHAKFGKVPDKVTRNDLFHITILTRKYAMTEVLRPWVRQWTKPFASAFRPLGEKGAPG</sequence>
<accession>A0AAN9U770</accession>
<evidence type="ECO:0008006" key="3">
    <source>
        <dbReference type="Google" id="ProtNLM"/>
    </source>
</evidence>
<keyword evidence="2" id="KW-1185">Reference proteome</keyword>
<evidence type="ECO:0000313" key="1">
    <source>
        <dbReference type="EMBL" id="KAK7734680.1"/>
    </source>
</evidence>
<dbReference type="InterPro" id="IPR011333">
    <property type="entry name" value="SKP1/BTB/POZ_sf"/>
</dbReference>
<dbReference type="AlphaFoldDB" id="A0AAN9U770"/>
<proteinExistence type="predicted"/>
<comment type="caution">
    <text evidence="1">The sequence shown here is derived from an EMBL/GenBank/DDBJ whole genome shotgun (WGS) entry which is preliminary data.</text>
</comment>
<protein>
    <recommendedName>
        <fullName evidence="3">BTB domain-containing protein</fullName>
    </recommendedName>
</protein>
<gene>
    <name evidence="1" type="ORF">SLS53_007783</name>
</gene>
<organism evidence="1 2">
    <name type="scientific">Cytospora paraplurivora</name>
    <dbReference type="NCBI Taxonomy" id="2898453"/>
    <lineage>
        <taxon>Eukaryota</taxon>
        <taxon>Fungi</taxon>
        <taxon>Dikarya</taxon>
        <taxon>Ascomycota</taxon>
        <taxon>Pezizomycotina</taxon>
        <taxon>Sordariomycetes</taxon>
        <taxon>Sordariomycetidae</taxon>
        <taxon>Diaporthales</taxon>
        <taxon>Cytosporaceae</taxon>
        <taxon>Cytospora</taxon>
    </lineage>
</organism>
<reference evidence="1 2" key="1">
    <citation type="journal article" date="2023" name="PLoS ONE">
        <title>Cytospora paraplurivora sp. nov. isolated from orchards with fruit tree decline syndrome in Ontario, Canada.</title>
        <authorList>
            <person name="Ilyukhin E."/>
            <person name="Nguyen H.D.T."/>
            <person name="Castle A.J."/>
            <person name="Ellouze W."/>
        </authorList>
    </citation>
    <scope>NUCLEOTIDE SEQUENCE [LARGE SCALE GENOMIC DNA]</scope>
    <source>
        <strain evidence="1 2">FDS-564</strain>
    </source>
</reference>
<dbReference type="EMBL" id="JAJSPL020000042">
    <property type="protein sequence ID" value="KAK7734680.1"/>
    <property type="molecule type" value="Genomic_DNA"/>
</dbReference>
<name>A0AAN9U770_9PEZI</name>
<dbReference type="Gene3D" id="3.30.710.10">
    <property type="entry name" value="Potassium Channel Kv1.1, Chain A"/>
    <property type="match status" value="1"/>
</dbReference>